<proteinExistence type="predicted"/>
<protein>
    <submittedName>
        <fullName evidence="1">Uncharacterized protein</fullName>
    </submittedName>
</protein>
<accession>A0AAE0XUK2</accession>
<comment type="caution">
    <text evidence="1">The sequence shown here is derived from an EMBL/GenBank/DDBJ whole genome shotgun (WGS) entry which is preliminary data.</text>
</comment>
<evidence type="ECO:0000313" key="1">
    <source>
        <dbReference type="EMBL" id="KAK3713594.1"/>
    </source>
</evidence>
<dbReference type="Proteomes" id="UP001283361">
    <property type="component" value="Unassembled WGS sequence"/>
</dbReference>
<organism evidence="1 2">
    <name type="scientific">Elysia crispata</name>
    <name type="common">lettuce slug</name>
    <dbReference type="NCBI Taxonomy" id="231223"/>
    <lineage>
        <taxon>Eukaryota</taxon>
        <taxon>Metazoa</taxon>
        <taxon>Spiralia</taxon>
        <taxon>Lophotrochozoa</taxon>
        <taxon>Mollusca</taxon>
        <taxon>Gastropoda</taxon>
        <taxon>Heterobranchia</taxon>
        <taxon>Euthyneura</taxon>
        <taxon>Panpulmonata</taxon>
        <taxon>Sacoglossa</taxon>
        <taxon>Placobranchoidea</taxon>
        <taxon>Plakobranchidae</taxon>
        <taxon>Elysia</taxon>
    </lineage>
</organism>
<dbReference type="EMBL" id="JAWDGP010007558">
    <property type="protein sequence ID" value="KAK3713594.1"/>
    <property type="molecule type" value="Genomic_DNA"/>
</dbReference>
<sequence>MEVVIETAFRHHLWTRPGLSTLTRQGETTRHTTRLLLFSALDLLSPMDSTRMGTILRGVFTPPGSPLRPLLPPLAGHRNRCYFPCSPIKSD</sequence>
<reference evidence="1" key="1">
    <citation type="journal article" date="2023" name="G3 (Bethesda)">
        <title>A reference genome for the long-term kleptoplast-retaining sea slug Elysia crispata morphotype clarki.</title>
        <authorList>
            <person name="Eastman K.E."/>
            <person name="Pendleton A.L."/>
            <person name="Shaikh M.A."/>
            <person name="Suttiyut T."/>
            <person name="Ogas R."/>
            <person name="Tomko P."/>
            <person name="Gavelis G."/>
            <person name="Widhalm J.R."/>
            <person name="Wisecaver J.H."/>
        </authorList>
    </citation>
    <scope>NUCLEOTIDE SEQUENCE</scope>
    <source>
        <strain evidence="1">ECLA1</strain>
    </source>
</reference>
<keyword evidence="2" id="KW-1185">Reference proteome</keyword>
<name>A0AAE0XUK2_9GAST</name>
<evidence type="ECO:0000313" key="2">
    <source>
        <dbReference type="Proteomes" id="UP001283361"/>
    </source>
</evidence>
<gene>
    <name evidence="1" type="ORF">RRG08_055236</name>
</gene>
<dbReference type="AlphaFoldDB" id="A0AAE0XUK2"/>